<accession>A0A1R0KES0</accession>
<gene>
    <name evidence="1" type="ORF">BS329_38885</name>
</gene>
<sequence length="77" mass="7787">MVADAGLLGAGIGLWLTRSGLLRTTAENGTAYFAAAVLGLVLVDLGAPDTTISDPNGRGVEPVDQATRKTLTSLGCD</sequence>
<dbReference type="AlphaFoldDB" id="A0A1R0KES0"/>
<reference evidence="1 2" key="1">
    <citation type="submission" date="2016-01" db="EMBL/GenBank/DDBJ databases">
        <title>Amycolatopsis coloradensis genome sequencing and assembly.</title>
        <authorList>
            <person name="Mayilraj S."/>
        </authorList>
    </citation>
    <scope>NUCLEOTIDE SEQUENCE [LARGE SCALE GENOMIC DNA]</scope>
    <source>
        <strain evidence="1 2">DSM 44225</strain>
    </source>
</reference>
<evidence type="ECO:0000313" key="1">
    <source>
        <dbReference type="EMBL" id="OLZ43626.1"/>
    </source>
</evidence>
<organism evidence="1 2">
    <name type="scientific">Amycolatopsis coloradensis</name>
    <dbReference type="NCBI Taxonomy" id="76021"/>
    <lineage>
        <taxon>Bacteria</taxon>
        <taxon>Bacillati</taxon>
        <taxon>Actinomycetota</taxon>
        <taxon>Actinomycetes</taxon>
        <taxon>Pseudonocardiales</taxon>
        <taxon>Pseudonocardiaceae</taxon>
        <taxon>Amycolatopsis</taxon>
    </lineage>
</organism>
<evidence type="ECO:0000313" key="2">
    <source>
        <dbReference type="Proteomes" id="UP000187486"/>
    </source>
</evidence>
<comment type="caution">
    <text evidence="1">The sequence shown here is derived from an EMBL/GenBank/DDBJ whole genome shotgun (WGS) entry which is preliminary data.</text>
</comment>
<dbReference type="EMBL" id="MQUQ01000031">
    <property type="protein sequence ID" value="OLZ43626.1"/>
    <property type="molecule type" value="Genomic_DNA"/>
</dbReference>
<dbReference type="Proteomes" id="UP000187486">
    <property type="component" value="Unassembled WGS sequence"/>
</dbReference>
<protein>
    <submittedName>
        <fullName evidence="1">Uncharacterized protein</fullName>
    </submittedName>
</protein>
<name>A0A1R0KES0_9PSEU</name>
<proteinExistence type="predicted"/>
<keyword evidence="2" id="KW-1185">Reference proteome</keyword>
<dbReference type="STRING" id="76021.BS329_38885"/>